<evidence type="ECO:0000313" key="1">
    <source>
        <dbReference type="Ensembl" id="ENSNMLP00000005549.1"/>
    </source>
</evidence>
<dbReference type="GO" id="GO:1902230">
    <property type="term" value="P:negative regulation of intrinsic apoptotic signaling pathway in response to DNA damage"/>
    <property type="evidence" value="ECO:0007669"/>
    <property type="project" value="InterPro"/>
</dbReference>
<dbReference type="PANTHER" id="PTHR35537">
    <property type="entry name" value="DNA DAMAGE-INDUCIBLE APOPTOSIS SUPPRESSOR PROTEIN DDIAS"/>
    <property type="match status" value="1"/>
</dbReference>
<proteinExistence type="predicted"/>
<dbReference type="Ensembl" id="ENSNMLT00000006380.1">
    <property type="protein sequence ID" value="ENSNMLP00000005549.1"/>
    <property type="gene ID" value="ENSNMLG00000004080.1"/>
</dbReference>
<dbReference type="PANTHER" id="PTHR35537:SF1">
    <property type="entry name" value="DNA DAMAGE-INDUCED APOPTOSIS SUPPRESSOR PROTEIN"/>
    <property type="match status" value="1"/>
</dbReference>
<dbReference type="GO" id="GO:0005634">
    <property type="term" value="C:nucleus"/>
    <property type="evidence" value="ECO:0007669"/>
    <property type="project" value="TreeGrafter"/>
</dbReference>
<reference evidence="1" key="2">
    <citation type="submission" date="2025-09" db="UniProtKB">
        <authorList>
            <consortium name="Ensembl"/>
        </authorList>
    </citation>
    <scope>IDENTIFICATION</scope>
</reference>
<organism evidence="1 2">
    <name type="scientific">Neogobius melanostomus</name>
    <name type="common">round goby</name>
    <dbReference type="NCBI Taxonomy" id="47308"/>
    <lineage>
        <taxon>Eukaryota</taxon>
        <taxon>Metazoa</taxon>
        <taxon>Chordata</taxon>
        <taxon>Craniata</taxon>
        <taxon>Vertebrata</taxon>
        <taxon>Euteleostomi</taxon>
        <taxon>Actinopterygii</taxon>
        <taxon>Neopterygii</taxon>
        <taxon>Teleostei</taxon>
        <taxon>Neoteleostei</taxon>
        <taxon>Acanthomorphata</taxon>
        <taxon>Gobiaria</taxon>
        <taxon>Gobiiformes</taxon>
        <taxon>Gobioidei</taxon>
        <taxon>Gobiidae</taxon>
        <taxon>Benthophilinae</taxon>
        <taxon>Neogobiini</taxon>
        <taxon>Neogobius</taxon>
    </lineage>
</organism>
<dbReference type="InterPro" id="IPR012340">
    <property type="entry name" value="NA-bd_OB-fold"/>
</dbReference>
<dbReference type="GO" id="GO:0005737">
    <property type="term" value="C:cytoplasm"/>
    <property type="evidence" value="ECO:0007669"/>
    <property type="project" value="TreeGrafter"/>
</dbReference>
<keyword evidence="2" id="KW-1185">Reference proteome</keyword>
<name>A0A8C6SFR8_9GOBI</name>
<accession>A0A8C6SFR8</accession>
<dbReference type="Gene3D" id="2.40.50.140">
    <property type="entry name" value="Nucleic acid-binding proteins"/>
    <property type="match status" value="1"/>
</dbReference>
<sequence>MLLYYSGHDLLNAFKKSSGGLRCAGPSRLLGVYPYCKACFSRIDTNPEDTRLTCSKCGYSCAKSLLEYRYRLSMRVARGSCMFGVTVFGNCLNPYFGISASGFQRLVVDKSGPLESSKSTLLVKAVEECFIGKHFIFGIKVTDNDIKPWVEATQVNSHMAQLIATQMILPKAAGLRGCTVLNYFEAALQRAAEPKQCTIVPKETAKLNGEPLWPIPHNSPTPVFSNDTLHSSGFLPLSLSRSQRLDSSLSPTPPWQQTLGLITSSAEQEESRKDDKKSLCFSEKCRRSATPLETWADLTPPTHKTAGLPTLQVNDISTSAITKSILTTCPAQDECPLSESLTEFLKDGHKLDHSQNLFLESACDDTDFMSKSQVCDCYNKNKTAAIKAGEDEQSEGSIFNCSADLFSNSPSMDMNSVALRRSQPVQDMQVQASFILEL</sequence>
<evidence type="ECO:0000313" key="2">
    <source>
        <dbReference type="Proteomes" id="UP000694523"/>
    </source>
</evidence>
<protein>
    <recommendedName>
        <fullName evidence="3">Replication factor A C-terminal domain-containing protein</fullName>
    </recommendedName>
</protein>
<dbReference type="AlphaFoldDB" id="A0A8C6SFR8"/>
<reference evidence="1" key="1">
    <citation type="submission" date="2025-08" db="UniProtKB">
        <authorList>
            <consortium name="Ensembl"/>
        </authorList>
    </citation>
    <scope>IDENTIFICATION</scope>
</reference>
<dbReference type="SUPFAM" id="SSF50249">
    <property type="entry name" value="Nucleic acid-binding proteins"/>
    <property type="match status" value="1"/>
</dbReference>
<dbReference type="InterPro" id="IPR043522">
    <property type="entry name" value="DDIAS"/>
</dbReference>
<evidence type="ECO:0008006" key="3">
    <source>
        <dbReference type="Google" id="ProtNLM"/>
    </source>
</evidence>
<dbReference type="Proteomes" id="UP000694523">
    <property type="component" value="Unplaced"/>
</dbReference>